<organism evidence="1 2">
    <name type="scientific">Sarcoptes scabiei</name>
    <name type="common">Itch mite</name>
    <name type="synonym">Acarus scabiei</name>
    <dbReference type="NCBI Taxonomy" id="52283"/>
    <lineage>
        <taxon>Eukaryota</taxon>
        <taxon>Metazoa</taxon>
        <taxon>Ecdysozoa</taxon>
        <taxon>Arthropoda</taxon>
        <taxon>Chelicerata</taxon>
        <taxon>Arachnida</taxon>
        <taxon>Acari</taxon>
        <taxon>Acariformes</taxon>
        <taxon>Sarcoptiformes</taxon>
        <taxon>Astigmata</taxon>
        <taxon>Psoroptidia</taxon>
        <taxon>Sarcoptoidea</taxon>
        <taxon>Sarcoptidae</taxon>
        <taxon>Sarcoptinae</taxon>
        <taxon>Sarcoptes</taxon>
    </lineage>
</organism>
<protein>
    <submittedName>
        <fullName evidence="1">Uncharacterized protein</fullName>
    </submittedName>
</protein>
<dbReference type="VEuPathDB" id="VectorBase:SSCA007314"/>
<proteinExistence type="predicted"/>
<gene>
    <name evidence="1" type="ORF">QR98_0012200</name>
</gene>
<accession>A0A131ZVE3</accession>
<reference evidence="1 2" key="1">
    <citation type="journal article" date="2015" name="Parasit. Vectors">
        <title>Draft genome of the scabies mite.</title>
        <authorList>
            <person name="Rider S.D.Jr."/>
            <person name="Morgan M.S."/>
            <person name="Arlian L.G."/>
        </authorList>
    </citation>
    <scope>NUCLEOTIDE SEQUENCE [LARGE SCALE GENOMIC DNA]</scope>
    <source>
        <strain evidence="1">Arlian Lab</strain>
    </source>
</reference>
<evidence type="ECO:0000313" key="2">
    <source>
        <dbReference type="Proteomes" id="UP000616769"/>
    </source>
</evidence>
<comment type="caution">
    <text evidence="1">The sequence shown here is derived from an EMBL/GenBank/DDBJ whole genome shotgun (WGS) entry which is preliminary data.</text>
</comment>
<sequence length="69" mass="8174">MVISICFSQIQGWRIILKQIYALIMMMVVIDWRNKTDKRRAACFLSPIRCGCVYQYHLNPRQIVLKGEI</sequence>
<name>A0A131ZVE3_SARSC</name>
<evidence type="ECO:0000313" key="1">
    <source>
        <dbReference type="EMBL" id="KPM02798.1"/>
    </source>
</evidence>
<dbReference type="AlphaFoldDB" id="A0A131ZVE3"/>
<dbReference type="Proteomes" id="UP000616769">
    <property type="component" value="Unassembled WGS sequence"/>
</dbReference>
<dbReference type="EMBL" id="JXLN01002960">
    <property type="protein sequence ID" value="KPM02798.1"/>
    <property type="molecule type" value="Genomic_DNA"/>
</dbReference>